<accession>A0A1R1L6R4</accession>
<dbReference type="RefSeq" id="WP_076705542.1">
    <property type="nucleotide sequence ID" value="NZ_MRDE01000078.1"/>
</dbReference>
<keyword evidence="2" id="KW-1185">Reference proteome</keyword>
<dbReference type="GO" id="GO:0003677">
    <property type="term" value="F:DNA binding"/>
    <property type="evidence" value="ECO:0007669"/>
    <property type="project" value="InterPro"/>
</dbReference>
<dbReference type="STRING" id="554083.BKD30_13945"/>
<dbReference type="InterPro" id="IPR010982">
    <property type="entry name" value="Lambda_DNA-bd_dom_sf"/>
</dbReference>
<gene>
    <name evidence="1" type="ORF">BKD30_13945</name>
</gene>
<sequence>MTLSFRHLEVSPADPVEDWGFEGILTAVERGDIRDWRRIAAAVIAHPWGRVADEVAEVAGSVENPAMTIMLDRVLATARTSREARERAEVARRMLAAVSASGLSRKDFAARMGTSGSRWSTYLTGRVTPSAALLVRAEGIARDVGG</sequence>
<organism evidence="1 2">
    <name type="scientific">Tersicoccus phoenicis</name>
    <dbReference type="NCBI Taxonomy" id="554083"/>
    <lineage>
        <taxon>Bacteria</taxon>
        <taxon>Bacillati</taxon>
        <taxon>Actinomycetota</taxon>
        <taxon>Actinomycetes</taxon>
        <taxon>Micrococcales</taxon>
        <taxon>Micrococcaceae</taxon>
        <taxon>Tersicoccus</taxon>
    </lineage>
</organism>
<dbReference type="AlphaFoldDB" id="A0A1R1L6R4"/>
<dbReference type="OrthoDB" id="4409301at2"/>
<comment type="caution">
    <text evidence="1">The sequence shown here is derived from an EMBL/GenBank/DDBJ whole genome shotgun (WGS) entry which is preliminary data.</text>
</comment>
<protein>
    <submittedName>
        <fullName evidence="1">Uncharacterized protein</fullName>
    </submittedName>
</protein>
<reference evidence="1 2" key="1">
    <citation type="submission" date="2016-12" db="EMBL/GenBank/DDBJ databases">
        <title>Draft genome of Tersicoccus phoenicis 1P05MA.</title>
        <authorList>
            <person name="Nakajima Y."/>
            <person name="Yoshizawa S."/>
            <person name="Nakamura K."/>
            <person name="Ogura Y."/>
            <person name="Hayashi T."/>
            <person name="Kogure K."/>
        </authorList>
    </citation>
    <scope>NUCLEOTIDE SEQUENCE [LARGE SCALE GENOMIC DNA]</scope>
    <source>
        <strain evidence="1 2">1p05MA</strain>
    </source>
</reference>
<name>A0A1R1L6R4_9MICC</name>
<dbReference type="EMBL" id="MRDE01000078">
    <property type="protein sequence ID" value="OMH23230.1"/>
    <property type="molecule type" value="Genomic_DNA"/>
</dbReference>
<dbReference type="Proteomes" id="UP000187085">
    <property type="component" value="Unassembled WGS sequence"/>
</dbReference>
<dbReference type="CDD" id="cd00093">
    <property type="entry name" value="HTH_XRE"/>
    <property type="match status" value="1"/>
</dbReference>
<dbReference type="SUPFAM" id="SSF47413">
    <property type="entry name" value="lambda repressor-like DNA-binding domains"/>
    <property type="match status" value="1"/>
</dbReference>
<proteinExistence type="predicted"/>
<evidence type="ECO:0000313" key="1">
    <source>
        <dbReference type="EMBL" id="OMH23230.1"/>
    </source>
</evidence>
<dbReference type="InterPro" id="IPR001387">
    <property type="entry name" value="Cro/C1-type_HTH"/>
</dbReference>
<evidence type="ECO:0000313" key="2">
    <source>
        <dbReference type="Proteomes" id="UP000187085"/>
    </source>
</evidence>